<protein>
    <recommendedName>
        <fullName evidence="4">SOCS box domain-containing protein</fullName>
    </recommendedName>
</protein>
<dbReference type="SUPFAM" id="SSF158235">
    <property type="entry name" value="SOCS box-like"/>
    <property type="match status" value="1"/>
</dbReference>
<dbReference type="Proteomes" id="UP000507470">
    <property type="component" value="Unassembled WGS sequence"/>
</dbReference>
<dbReference type="InterPro" id="IPR036036">
    <property type="entry name" value="SOCS_box-like_dom_sf"/>
</dbReference>
<dbReference type="GO" id="GO:0085020">
    <property type="term" value="P:protein K6-linked ubiquitination"/>
    <property type="evidence" value="ECO:0007669"/>
    <property type="project" value="TreeGrafter"/>
</dbReference>
<evidence type="ECO:0000256" key="1">
    <source>
        <dbReference type="ARBA" id="ARBA00022737"/>
    </source>
</evidence>
<dbReference type="SUPFAM" id="SSF48403">
    <property type="entry name" value="Ankyrin repeat"/>
    <property type="match status" value="1"/>
</dbReference>
<dbReference type="GO" id="GO:0031436">
    <property type="term" value="C:BRCA1-BARD1 complex"/>
    <property type="evidence" value="ECO:0007669"/>
    <property type="project" value="TreeGrafter"/>
</dbReference>
<keyword evidence="2 3" id="KW-0040">ANK repeat</keyword>
<organism evidence="5 6">
    <name type="scientific">Mytilus coruscus</name>
    <name type="common">Sea mussel</name>
    <dbReference type="NCBI Taxonomy" id="42192"/>
    <lineage>
        <taxon>Eukaryota</taxon>
        <taxon>Metazoa</taxon>
        <taxon>Spiralia</taxon>
        <taxon>Lophotrochozoa</taxon>
        <taxon>Mollusca</taxon>
        <taxon>Bivalvia</taxon>
        <taxon>Autobranchia</taxon>
        <taxon>Pteriomorphia</taxon>
        <taxon>Mytilida</taxon>
        <taxon>Mytiloidea</taxon>
        <taxon>Mytilidae</taxon>
        <taxon>Mytilinae</taxon>
        <taxon>Mytilus</taxon>
    </lineage>
</organism>
<dbReference type="InterPro" id="IPR036770">
    <property type="entry name" value="Ankyrin_rpt-contain_sf"/>
</dbReference>
<sequence>MANSRGMKKSENFGYCSWSCMFTNVLQRIYIKYASVFRSRLIMSREDLKSDIHDLLEAIWKDSLKDVKDFISKGVDVNRAAIIEYEDFMPPLSLACQRGNFEIAKFLFENGADLSIPGSDGKTALHYVCEGDEHREEKKGELFKILKHLVEHGANIDIKDNMGCTPLFTACEVDDINMVRLLIQSKCDINVNTVNGYSAMKVACRNAKFWSYWHGRALCNTATKVDPNEFPPIQITKMLLQANANMTDATLLPTAVQFGDPNLVRELIGLGMDVNMLDDNMCTPLGSACTSVSVKCDVVKLLLSLGADVNKGGGWKKQKPLIFAYVHNSVDKIRILLSYGAKVTPEEMTELVSLSFSKSILENPEVIGPNSKELLSWQLLLAAGFRPIVNGTQLEEKVFQLQMCSSYDKICPWITSLLFPMLSLKEHCRLAIRNNIPTSIDSHLDKLFLPKHLRDFLSFQEYSSVENR</sequence>
<dbReference type="CDD" id="cd03587">
    <property type="entry name" value="SOCS"/>
    <property type="match status" value="1"/>
</dbReference>
<dbReference type="PANTHER" id="PTHR24171">
    <property type="entry name" value="ANKYRIN REPEAT DOMAIN-CONTAINING PROTEIN 39-RELATED"/>
    <property type="match status" value="1"/>
</dbReference>
<dbReference type="PANTHER" id="PTHR24171:SF8">
    <property type="entry name" value="BRCA1-ASSOCIATED RING DOMAIN PROTEIN 1"/>
    <property type="match status" value="1"/>
</dbReference>
<dbReference type="GO" id="GO:0035556">
    <property type="term" value="P:intracellular signal transduction"/>
    <property type="evidence" value="ECO:0007669"/>
    <property type="project" value="InterPro"/>
</dbReference>
<dbReference type="GO" id="GO:0004842">
    <property type="term" value="F:ubiquitin-protein transferase activity"/>
    <property type="evidence" value="ECO:0007669"/>
    <property type="project" value="TreeGrafter"/>
</dbReference>
<feature type="repeat" description="ANK" evidence="3">
    <location>
        <begin position="247"/>
        <end position="279"/>
    </location>
</feature>
<reference evidence="5 6" key="1">
    <citation type="submission" date="2020-06" db="EMBL/GenBank/DDBJ databases">
        <authorList>
            <person name="Li R."/>
            <person name="Bekaert M."/>
        </authorList>
    </citation>
    <scope>NUCLEOTIDE SEQUENCE [LARGE SCALE GENOMIC DNA]</scope>
    <source>
        <strain evidence="6">wild</strain>
    </source>
</reference>
<gene>
    <name evidence="5" type="ORF">MCOR_11784</name>
</gene>
<feature type="repeat" description="ANK" evidence="3">
    <location>
        <begin position="87"/>
        <end position="119"/>
    </location>
</feature>
<feature type="domain" description="SOCS box" evidence="4">
    <location>
        <begin position="423"/>
        <end position="463"/>
    </location>
</feature>
<feature type="repeat" description="ANK" evidence="3">
    <location>
        <begin position="120"/>
        <end position="161"/>
    </location>
</feature>
<name>A0A6J8AUK6_MYTCO</name>
<accession>A0A6J8AUK6</accession>
<keyword evidence="6" id="KW-1185">Reference proteome</keyword>
<evidence type="ECO:0000256" key="3">
    <source>
        <dbReference type="PROSITE-ProRule" id="PRU00023"/>
    </source>
</evidence>
<dbReference type="Pfam" id="PF07525">
    <property type="entry name" value="SOCS_box"/>
    <property type="match status" value="1"/>
</dbReference>
<evidence type="ECO:0000259" key="4">
    <source>
        <dbReference type="PROSITE" id="PS50225"/>
    </source>
</evidence>
<dbReference type="PROSITE" id="PS50088">
    <property type="entry name" value="ANK_REPEAT"/>
    <property type="match status" value="4"/>
</dbReference>
<dbReference type="AlphaFoldDB" id="A0A6J8AUK6"/>
<dbReference type="EMBL" id="CACVKT020002008">
    <property type="protein sequence ID" value="CAC5374377.1"/>
    <property type="molecule type" value="Genomic_DNA"/>
</dbReference>
<dbReference type="PROSITE" id="PS50225">
    <property type="entry name" value="SOCS"/>
    <property type="match status" value="1"/>
</dbReference>
<dbReference type="GO" id="GO:0070531">
    <property type="term" value="C:BRCA1-A complex"/>
    <property type="evidence" value="ECO:0007669"/>
    <property type="project" value="TreeGrafter"/>
</dbReference>
<dbReference type="SMART" id="SM00969">
    <property type="entry name" value="SOCS_box"/>
    <property type="match status" value="1"/>
</dbReference>
<dbReference type="Pfam" id="PF12796">
    <property type="entry name" value="Ank_2"/>
    <property type="match status" value="3"/>
</dbReference>
<dbReference type="InterPro" id="IPR002110">
    <property type="entry name" value="Ankyrin_rpt"/>
</dbReference>
<dbReference type="OrthoDB" id="366390at2759"/>
<feature type="repeat" description="ANK" evidence="3">
    <location>
        <begin position="162"/>
        <end position="194"/>
    </location>
</feature>
<dbReference type="PROSITE" id="PS50297">
    <property type="entry name" value="ANK_REP_REGION"/>
    <property type="match status" value="2"/>
</dbReference>
<evidence type="ECO:0000313" key="6">
    <source>
        <dbReference type="Proteomes" id="UP000507470"/>
    </source>
</evidence>
<dbReference type="SMART" id="SM00248">
    <property type="entry name" value="ANK"/>
    <property type="match status" value="7"/>
</dbReference>
<keyword evidence="1" id="KW-0677">Repeat</keyword>
<evidence type="ECO:0000256" key="2">
    <source>
        <dbReference type="ARBA" id="ARBA00023043"/>
    </source>
</evidence>
<dbReference type="InterPro" id="IPR001496">
    <property type="entry name" value="SOCS_box"/>
</dbReference>
<dbReference type="Gene3D" id="1.25.40.20">
    <property type="entry name" value="Ankyrin repeat-containing domain"/>
    <property type="match status" value="2"/>
</dbReference>
<evidence type="ECO:0000313" key="5">
    <source>
        <dbReference type="EMBL" id="CAC5374377.1"/>
    </source>
</evidence>
<proteinExistence type="predicted"/>